<comment type="caution">
    <text evidence="1">The sequence shown here is derived from an EMBL/GenBank/DDBJ whole genome shotgun (WGS) entry which is preliminary data.</text>
</comment>
<dbReference type="RefSeq" id="WP_377569294.1">
    <property type="nucleotide sequence ID" value="NZ_JBHTMP010000011.1"/>
</dbReference>
<gene>
    <name evidence="1" type="ORF">ACFQ4H_09405</name>
</gene>
<sequence>MPSQPLPQVDQTRRVTNLAPAGRRRVFRVAAGLVALAALSACGILQGETVEDRTLSYDYYPSYGEGYMNQLLSISNHTQQSVVPTLALQALDTHGKVLQDVSVTTVFGSDRGKVVVLPNGATDVLIFNGANLERVADVRVVARQMEVIEFPRAEVDVRTEPLDAAGRSVTRNDLFKSVVLYNDNPAPVTVRLVYIVWDVPLPDRTQQAQQVVPVGDLISVPGKGSVTVPMDGEAGAVIERTAGYAPASIKVYFSR</sequence>
<evidence type="ECO:0000313" key="2">
    <source>
        <dbReference type="Proteomes" id="UP001597260"/>
    </source>
</evidence>
<organism evidence="1 2">
    <name type="scientific">Micromonospora sonneratiae</name>
    <dbReference type="NCBI Taxonomy" id="1184706"/>
    <lineage>
        <taxon>Bacteria</taxon>
        <taxon>Bacillati</taxon>
        <taxon>Actinomycetota</taxon>
        <taxon>Actinomycetes</taxon>
        <taxon>Micromonosporales</taxon>
        <taxon>Micromonosporaceae</taxon>
        <taxon>Micromonospora</taxon>
    </lineage>
</organism>
<dbReference type="Proteomes" id="UP001597260">
    <property type="component" value="Unassembled WGS sequence"/>
</dbReference>
<keyword evidence="2" id="KW-1185">Reference proteome</keyword>
<reference evidence="2" key="1">
    <citation type="journal article" date="2019" name="Int. J. Syst. Evol. Microbiol.">
        <title>The Global Catalogue of Microorganisms (GCM) 10K type strain sequencing project: providing services to taxonomists for standard genome sequencing and annotation.</title>
        <authorList>
            <consortium name="The Broad Institute Genomics Platform"/>
            <consortium name="The Broad Institute Genome Sequencing Center for Infectious Disease"/>
            <person name="Wu L."/>
            <person name="Ma J."/>
        </authorList>
    </citation>
    <scope>NUCLEOTIDE SEQUENCE [LARGE SCALE GENOMIC DNA]</scope>
    <source>
        <strain evidence="2">JCM 31037</strain>
    </source>
</reference>
<proteinExistence type="predicted"/>
<accession>A0ABW3YAT3</accession>
<protein>
    <submittedName>
        <fullName evidence="1">Uncharacterized protein</fullName>
    </submittedName>
</protein>
<evidence type="ECO:0000313" key="1">
    <source>
        <dbReference type="EMBL" id="MFD1321304.1"/>
    </source>
</evidence>
<dbReference type="EMBL" id="JBHTMP010000011">
    <property type="protein sequence ID" value="MFD1321304.1"/>
    <property type="molecule type" value="Genomic_DNA"/>
</dbReference>
<name>A0ABW3YAT3_9ACTN</name>